<dbReference type="EMBL" id="PJNE01000001">
    <property type="protein sequence ID" value="PKW27971.1"/>
    <property type="molecule type" value="Genomic_DNA"/>
</dbReference>
<evidence type="ECO:0000313" key="1">
    <source>
        <dbReference type="EMBL" id="PKW27971.1"/>
    </source>
</evidence>
<dbReference type="AlphaFoldDB" id="A0A2N3YM84"/>
<dbReference type="RefSeq" id="WP_101396323.1">
    <property type="nucleotide sequence ID" value="NZ_PJNE01000001.1"/>
</dbReference>
<keyword evidence="2" id="KW-1185">Reference proteome</keyword>
<reference evidence="1 2" key="1">
    <citation type="submission" date="2017-12" db="EMBL/GenBank/DDBJ databases">
        <title>Sequencing the genomes of 1000 Actinobacteria strains.</title>
        <authorList>
            <person name="Klenk H.-P."/>
        </authorList>
    </citation>
    <scope>NUCLEOTIDE SEQUENCE [LARGE SCALE GENOMIC DNA]</scope>
    <source>
        <strain evidence="1 2">DSM 12806</strain>
    </source>
</reference>
<dbReference type="OrthoDB" id="3255134at2"/>
<comment type="caution">
    <text evidence="1">The sequence shown here is derived from an EMBL/GenBank/DDBJ whole genome shotgun (WGS) entry which is preliminary data.</text>
</comment>
<proteinExistence type="predicted"/>
<evidence type="ECO:0008006" key="3">
    <source>
        <dbReference type="Google" id="ProtNLM"/>
    </source>
</evidence>
<evidence type="ECO:0000313" key="2">
    <source>
        <dbReference type="Proteomes" id="UP000233781"/>
    </source>
</evidence>
<protein>
    <recommendedName>
        <fullName evidence="3">DUF3800 domain-containing protein</fullName>
    </recommendedName>
</protein>
<dbReference type="Proteomes" id="UP000233781">
    <property type="component" value="Unassembled WGS sequence"/>
</dbReference>
<organism evidence="1 2">
    <name type="scientific">Phycicoccus duodecadis</name>
    <dbReference type="NCBI Taxonomy" id="173053"/>
    <lineage>
        <taxon>Bacteria</taxon>
        <taxon>Bacillati</taxon>
        <taxon>Actinomycetota</taxon>
        <taxon>Actinomycetes</taxon>
        <taxon>Micrococcales</taxon>
        <taxon>Intrasporangiaceae</taxon>
        <taxon>Phycicoccus</taxon>
    </lineage>
</organism>
<accession>A0A2N3YM84</accession>
<sequence>MSAPEPPAFRAWVDESGSDRAQDPGTYILAAVVLETILEDDVRKTMRSMRLPGQEKLHWRDEDARRRRKIATTVATVPAHNFVVVRSTPLVLPHDPERARRKCFERLIWELAQMGVDEAVFESRGKADDGRDAAMLDSMRRAKTLPRRIHMNHVRGRLEPMLWVPDAVCGSIVELRCGNEDNYDLIASTTTLHEIN</sequence>
<name>A0A2N3YM84_9MICO</name>
<gene>
    <name evidence="1" type="ORF">ATL31_2824</name>
</gene>